<dbReference type="PANTHER" id="PTHR24411">
    <property type="entry name" value="NUCLEAR FACTOR ERYTHROID 2-RELATED FACTOR"/>
    <property type="match status" value="1"/>
</dbReference>
<dbReference type="InterPro" id="IPR008917">
    <property type="entry name" value="TF_DNA-bd_sf"/>
</dbReference>
<sequence length="734" mass="84478">MTRSEKSRRYARARRRSSSSSDSCEIRRKNAISSTTTLLSKHFTKEQEMVEIREMNLLISMNPVASYCLFFGCNNPENLLMKSDVLDVFAVERSGIEAMIVVMYDSEKGELSEENTWKKRQKCVGMRRKEVDDSVTDLAGHTWANVNGGLFCYFTVLIESSDEVKRMKKFHDIQIMRNLEAEKFCHVGKDIPLMMYDRITDSEAAYSFKMRPIGIRWRDEATLARIAYNYTQRMEMREITIMPLMTERQRTHPVHISGQLLPTTSTSFSAQNHDDPSLEDIELIDVLWRSDIAAEKGARHVEPAEQYERDLQLLTEKSLYSDLSKVYFEDFCVAPHLFRSGVKGYPQTALRSESFQLEDGPVEKRQEDLAELLADVSKEDGELNRLACSDPHSCAYDFDTLPVQFRALQFWMSKTIFGQIFFYGFKLGRSAAEATRNISVVWSEGNIGESTVRTWLRKFRSGDFDLEVSEMSLMQQQQQIAIDAVLSPSAPTTLYNETSAPSFWMQQAEVAPSDIYPNNGFMTFQNDTEEQVISTGSQYDHQYYVGPYREHRDENPADLLQPIFDPYYSARTASFSRYFGKLAPRGVDEVVAHPSTCGFNNDSIVDDLCSVAAVPRKRGRQSKDEQLAAANRLPLSAREISEMTLGELHKVLKNLNLTEHQKQLIRKIRRRGKNKLAARTCRERRGERHRCLNEAETQWKELCILAMYYFLDIYEFYVMGDDTALRCVAKRVTV</sequence>
<dbReference type="Pfam" id="PF17906">
    <property type="entry name" value="HTH_48"/>
    <property type="match status" value="1"/>
</dbReference>
<dbReference type="STRING" id="334426.A0A0R3PXC6"/>
<gene>
    <name evidence="8" type="ORF">ACOC_LOCUS10921</name>
</gene>
<keyword evidence="1" id="KW-0805">Transcription regulation</keyword>
<keyword evidence="2" id="KW-0238">DNA-binding</keyword>
<evidence type="ECO:0000256" key="2">
    <source>
        <dbReference type="ARBA" id="ARBA00023125"/>
    </source>
</evidence>
<evidence type="ECO:0000256" key="1">
    <source>
        <dbReference type="ARBA" id="ARBA00023015"/>
    </source>
</evidence>
<protein>
    <submittedName>
        <fullName evidence="10">BZIP domain-containing protein</fullName>
    </submittedName>
</protein>
<dbReference type="GO" id="GO:0000981">
    <property type="term" value="F:DNA-binding transcription factor activity, RNA polymerase II-specific"/>
    <property type="evidence" value="ECO:0007669"/>
    <property type="project" value="TreeGrafter"/>
</dbReference>
<dbReference type="WBParaSite" id="ACOC_0001092001-mRNA-1">
    <property type="protein sequence ID" value="ACOC_0001092001-mRNA-1"/>
    <property type="gene ID" value="ACOC_0001092001"/>
</dbReference>
<evidence type="ECO:0000313" key="8">
    <source>
        <dbReference type="EMBL" id="VDM62506.1"/>
    </source>
</evidence>
<proteinExistence type="predicted"/>
<keyword evidence="9" id="KW-1185">Reference proteome</keyword>
<organism evidence="10">
    <name type="scientific">Angiostrongylus costaricensis</name>
    <name type="common">Nematode worm</name>
    <dbReference type="NCBI Taxonomy" id="334426"/>
    <lineage>
        <taxon>Eukaryota</taxon>
        <taxon>Metazoa</taxon>
        <taxon>Ecdysozoa</taxon>
        <taxon>Nematoda</taxon>
        <taxon>Chromadorea</taxon>
        <taxon>Rhabditida</taxon>
        <taxon>Rhabditina</taxon>
        <taxon>Rhabditomorpha</taxon>
        <taxon>Strongyloidea</taxon>
        <taxon>Metastrongylidae</taxon>
        <taxon>Angiostrongylus</taxon>
    </lineage>
</organism>
<dbReference type="SUPFAM" id="SSF47454">
    <property type="entry name" value="A DNA-binding domain in eukaryotic transcription factors"/>
    <property type="match status" value="1"/>
</dbReference>
<evidence type="ECO:0000313" key="9">
    <source>
        <dbReference type="Proteomes" id="UP000267027"/>
    </source>
</evidence>
<feature type="region of interest" description="Disordered" evidence="6">
    <location>
        <begin position="1"/>
        <end position="26"/>
    </location>
</feature>
<dbReference type="AlphaFoldDB" id="A0A0R3PXC6"/>
<evidence type="ECO:0000313" key="10">
    <source>
        <dbReference type="WBParaSite" id="ACOC_0001092001-mRNA-1"/>
    </source>
</evidence>
<dbReference type="EMBL" id="UYYA01004574">
    <property type="protein sequence ID" value="VDM62506.1"/>
    <property type="molecule type" value="Genomic_DNA"/>
</dbReference>
<evidence type="ECO:0000256" key="5">
    <source>
        <dbReference type="ARBA" id="ARBA00023242"/>
    </source>
</evidence>
<dbReference type="Pfam" id="PF03131">
    <property type="entry name" value="bZIP_Maf"/>
    <property type="match status" value="1"/>
</dbReference>
<dbReference type="OrthoDB" id="7458135at2759"/>
<dbReference type="InterPro" id="IPR004827">
    <property type="entry name" value="bZIP"/>
</dbReference>
<dbReference type="Gene3D" id="1.10.880.10">
    <property type="entry name" value="Transcription factor, Skn-1-like, DNA-binding domain"/>
    <property type="match status" value="1"/>
</dbReference>
<reference evidence="10" key="1">
    <citation type="submission" date="2016-04" db="UniProtKB">
        <authorList>
            <consortium name="WormBaseParasite"/>
        </authorList>
    </citation>
    <scope>IDENTIFICATION</scope>
</reference>
<name>A0A0R3PXC6_ANGCS</name>
<dbReference type="PANTHER" id="PTHR24411:SF55">
    <property type="entry name" value="SEGMENTATION PROTEIN CAP'N'COLLAR"/>
    <property type="match status" value="1"/>
</dbReference>
<keyword evidence="4" id="KW-0804">Transcription</keyword>
<evidence type="ECO:0000256" key="6">
    <source>
        <dbReference type="SAM" id="MobiDB-lite"/>
    </source>
</evidence>
<evidence type="ECO:0000259" key="7">
    <source>
        <dbReference type="PROSITE" id="PS00036"/>
    </source>
</evidence>
<keyword evidence="5" id="KW-0539">Nucleus</keyword>
<dbReference type="InterPro" id="IPR047167">
    <property type="entry name" value="NFE2-like"/>
</dbReference>
<reference evidence="8 9" key="2">
    <citation type="submission" date="2018-11" db="EMBL/GenBank/DDBJ databases">
        <authorList>
            <consortium name="Pathogen Informatics"/>
        </authorList>
    </citation>
    <scope>NUCLEOTIDE SEQUENCE [LARGE SCALE GENOMIC DNA]</scope>
    <source>
        <strain evidence="8 9">Costa Rica</strain>
    </source>
</reference>
<feature type="domain" description="BZIP" evidence="7">
    <location>
        <begin position="669"/>
        <end position="684"/>
    </location>
</feature>
<evidence type="ECO:0000256" key="3">
    <source>
        <dbReference type="ARBA" id="ARBA00023159"/>
    </source>
</evidence>
<dbReference type="InterPro" id="IPR041426">
    <property type="entry name" value="Mos1_HTH"/>
</dbReference>
<accession>A0A0R3PXC6</accession>
<dbReference type="Gene3D" id="1.10.10.1450">
    <property type="match status" value="1"/>
</dbReference>
<evidence type="ECO:0000256" key="4">
    <source>
        <dbReference type="ARBA" id="ARBA00023163"/>
    </source>
</evidence>
<dbReference type="GO" id="GO:0005634">
    <property type="term" value="C:nucleus"/>
    <property type="evidence" value="ECO:0007669"/>
    <property type="project" value="TreeGrafter"/>
</dbReference>
<dbReference type="Proteomes" id="UP000267027">
    <property type="component" value="Unassembled WGS sequence"/>
</dbReference>
<keyword evidence="3" id="KW-0010">Activator</keyword>
<dbReference type="PROSITE" id="PS00036">
    <property type="entry name" value="BZIP_BASIC"/>
    <property type="match status" value="1"/>
</dbReference>
<dbReference type="InterPro" id="IPR004826">
    <property type="entry name" value="bZIP_Maf"/>
</dbReference>
<dbReference type="GO" id="GO:0000978">
    <property type="term" value="F:RNA polymerase II cis-regulatory region sequence-specific DNA binding"/>
    <property type="evidence" value="ECO:0007669"/>
    <property type="project" value="InterPro"/>
</dbReference>